<organism evidence="1 2">
    <name type="scientific">Candidatus Gottesmanbacteria bacterium GW2011_GWB1_43_11</name>
    <dbReference type="NCBI Taxonomy" id="1618446"/>
    <lineage>
        <taxon>Bacteria</taxon>
        <taxon>Candidatus Gottesmaniibacteriota</taxon>
    </lineage>
</organism>
<sequence length="32" mass="3770">MDTYIIDASERRQLELTNNKLGVLQTLHRVEI</sequence>
<comment type="caution">
    <text evidence="1">The sequence shown here is derived from an EMBL/GenBank/DDBJ whole genome shotgun (WGS) entry which is preliminary data.</text>
</comment>
<name>A0A0G1CM09_9BACT</name>
<proteinExistence type="predicted"/>
<accession>A0A0G1CM09</accession>
<dbReference type="Proteomes" id="UP000034050">
    <property type="component" value="Unassembled WGS sequence"/>
</dbReference>
<dbReference type="AlphaFoldDB" id="A0A0G1CM09"/>
<protein>
    <submittedName>
        <fullName evidence="1">Uncharacterized protein</fullName>
    </submittedName>
</protein>
<evidence type="ECO:0000313" key="2">
    <source>
        <dbReference type="Proteomes" id="UP000034050"/>
    </source>
</evidence>
<dbReference type="EMBL" id="LCFD01000009">
    <property type="protein sequence ID" value="KKS86547.1"/>
    <property type="molecule type" value="Genomic_DNA"/>
</dbReference>
<evidence type="ECO:0000313" key="1">
    <source>
        <dbReference type="EMBL" id="KKS86547.1"/>
    </source>
</evidence>
<gene>
    <name evidence="1" type="ORF">UV61_C0009G0074</name>
</gene>
<reference evidence="1 2" key="1">
    <citation type="journal article" date="2015" name="Nature">
        <title>rRNA introns, odd ribosomes, and small enigmatic genomes across a large radiation of phyla.</title>
        <authorList>
            <person name="Brown C.T."/>
            <person name="Hug L.A."/>
            <person name="Thomas B.C."/>
            <person name="Sharon I."/>
            <person name="Castelle C.J."/>
            <person name="Singh A."/>
            <person name="Wilkins M.J."/>
            <person name="Williams K.H."/>
            <person name="Banfield J.F."/>
        </authorList>
    </citation>
    <scope>NUCLEOTIDE SEQUENCE [LARGE SCALE GENOMIC DNA]</scope>
</reference>